<dbReference type="RefSeq" id="WP_041683663.1">
    <property type="nucleotide sequence ID" value="NZ_CP013522.1"/>
</dbReference>
<evidence type="ECO:0000256" key="1">
    <source>
        <dbReference type="ARBA" id="ARBA00022801"/>
    </source>
</evidence>
<dbReference type="PANTHER" id="PTHR12304:SF4">
    <property type="entry name" value="URIDINE NUCLEOSIDASE"/>
    <property type="match status" value="1"/>
</dbReference>
<dbReference type="AlphaFoldDB" id="A0A192TCC2"/>
<dbReference type="Gene3D" id="3.90.245.10">
    <property type="entry name" value="Ribonucleoside hydrolase-like"/>
    <property type="match status" value="1"/>
</dbReference>
<dbReference type="EMBL" id="CP013568">
    <property type="protein sequence ID" value="ANL85340.1"/>
    <property type="molecule type" value="Genomic_DNA"/>
</dbReference>
<proteinExistence type="predicted"/>
<evidence type="ECO:0000256" key="2">
    <source>
        <dbReference type="ARBA" id="ARBA00023295"/>
    </source>
</evidence>
<evidence type="ECO:0000313" key="5">
    <source>
        <dbReference type="EMBL" id="QPK10251.1"/>
    </source>
</evidence>
<evidence type="ECO:0000313" key="4">
    <source>
        <dbReference type="EMBL" id="ANL85340.1"/>
    </source>
</evidence>
<dbReference type="SUPFAM" id="SSF53590">
    <property type="entry name" value="Nucleoside hydrolase"/>
    <property type="match status" value="1"/>
</dbReference>
<organism evidence="5 7">
    <name type="scientific">Rhizobium phaseoli</name>
    <dbReference type="NCBI Taxonomy" id="396"/>
    <lineage>
        <taxon>Bacteria</taxon>
        <taxon>Pseudomonadati</taxon>
        <taxon>Pseudomonadota</taxon>
        <taxon>Alphaproteobacteria</taxon>
        <taxon>Hyphomicrobiales</taxon>
        <taxon>Rhizobiaceae</taxon>
        <taxon>Rhizobium/Agrobacterium group</taxon>
        <taxon>Rhizobium</taxon>
    </lineage>
</organism>
<dbReference type="InterPro" id="IPR023186">
    <property type="entry name" value="IUNH"/>
</dbReference>
<dbReference type="Pfam" id="PF01156">
    <property type="entry name" value="IU_nuc_hydro"/>
    <property type="match status" value="1"/>
</dbReference>
<keyword evidence="1 5" id="KW-0378">Hydrolase</keyword>
<evidence type="ECO:0000313" key="7">
    <source>
        <dbReference type="Proteomes" id="UP000540266"/>
    </source>
</evidence>
<dbReference type="InterPro" id="IPR001910">
    <property type="entry name" value="Inosine/uridine_hydrolase_dom"/>
</dbReference>
<sequence length="316" mass="33803">MHKVIYDTDPGVDDAMALLFLHRHPEIDLIGITTVFGNASVETTTRNALFLKREWDIPAPVAKGAGVTIDAARAEREFPAMVHGDNGLGNIEVPHTIDLPLDPRPAHRFIIDTVRANPGEVRLVAVGRMTNLAMALKEDPEIAGLVKDVVIMGGNFYVPGNVSPVAEANIHGDPEAADIVMTAPWKVVVIGLDVTSITTMSRSYLGAMAAKGDAAVKLLDGLSQHYIDFYSHAVDDGMMVHDSCAAVYVVAPELFTTITGAVRVVCGGIADGQTVVKPDGRRFPPGDWDGLPSQIVATGIESQNVLDLIRDTLLRA</sequence>
<feature type="domain" description="Inosine/uridine-preferring nucleoside hydrolase" evidence="3">
    <location>
        <begin position="4"/>
        <end position="305"/>
    </location>
</feature>
<reference evidence="5 7" key="2">
    <citation type="submission" date="2020-11" db="EMBL/GenBank/DDBJ databases">
        <title>Indigenous Rhizobia Nodulating Common beans in Western Kenya.</title>
        <authorList>
            <person name="Wekesa C.S."/>
            <person name="Oelmueller R."/>
            <person name="Furch A.C."/>
        </authorList>
    </citation>
    <scope>NUCLEOTIDE SEQUENCE [LARGE SCALE GENOMIC DNA]</scope>
    <source>
        <strain evidence="7">BS3</strain>
        <strain evidence="5">S3</strain>
    </source>
</reference>
<dbReference type="PANTHER" id="PTHR12304">
    <property type="entry name" value="INOSINE-URIDINE PREFERRING NUCLEOSIDE HYDROLASE"/>
    <property type="match status" value="1"/>
</dbReference>
<dbReference type="EMBL" id="CP064931">
    <property type="protein sequence ID" value="QPK10251.1"/>
    <property type="molecule type" value="Genomic_DNA"/>
</dbReference>
<dbReference type="STRING" id="396.AMC85_CH02580"/>
<dbReference type="GeneID" id="45957873"/>
<reference evidence="4 6" key="1">
    <citation type="submission" date="2015-11" db="EMBL/GenBank/DDBJ databases">
        <title>The limits of bacterial species coexistence and the symbiotic plasmid transference in sympatric Rhizobium populations.</title>
        <authorList>
            <person name="Perez-Carrascal O.M."/>
            <person name="VanInsberghe D."/>
            <person name="Juarez S."/>
            <person name="Polz M.F."/>
            <person name="Vinuesa P."/>
            <person name="Gonzalez V."/>
        </authorList>
    </citation>
    <scope>NUCLEOTIDE SEQUENCE [LARGE SCALE GENOMIC DNA]</scope>
    <source>
        <strain evidence="4 6">N771</strain>
    </source>
</reference>
<dbReference type="GO" id="GO:0006152">
    <property type="term" value="P:purine nucleoside catabolic process"/>
    <property type="evidence" value="ECO:0007669"/>
    <property type="project" value="TreeGrafter"/>
</dbReference>
<keyword evidence="2" id="KW-0326">Glycosidase</keyword>
<evidence type="ECO:0000313" key="6">
    <source>
        <dbReference type="Proteomes" id="UP000078551"/>
    </source>
</evidence>
<dbReference type="GO" id="GO:0008477">
    <property type="term" value="F:purine nucleosidase activity"/>
    <property type="evidence" value="ECO:0007669"/>
    <property type="project" value="TreeGrafter"/>
</dbReference>
<dbReference type="GO" id="GO:0005829">
    <property type="term" value="C:cytosol"/>
    <property type="evidence" value="ECO:0007669"/>
    <property type="project" value="TreeGrafter"/>
</dbReference>
<dbReference type="CDD" id="cd02650">
    <property type="entry name" value="nuc_hydro_CaPnhB"/>
    <property type="match status" value="1"/>
</dbReference>
<accession>A0A192TCC2</accession>
<protein>
    <submittedName>
        <fullName evidence="4 5">Nucleoside hydrolase</fullName>
    </submittedName>
</protein>
<gene>
    <name evidence="4" type="ORF">AMC81_CH02578</name>
    <name evidence="5" type="ORF">HER27_006770</name>
</gene>
<keyword evidence="6" id="KW-1185">Reference proteome</keyword>
<dbReference type="Proteomes" id="UP000078551">
    <property type="component" value="Chromosome"/>
</dbReference>
<dbReference type="Proteomes" id="UP000540266">
    <property type="component" value="Chromosome"/>
</dbReference>
<dbReference type="InterPro" id="IPR036452">
    <property type="entry name" value="Ribo_hydro-like"/>
</dbReference>
<evidence type="ECO:0000259" key="3">
    <source>
        <dbReference type="Pfam" id="PF01156"/>
    </source>
</evidence>
<name>A0A192TCC2_9HYPH</name>